<dbReference type="Proteomes" id="UP000529795">
    <property type="component" value="Unassembled WGS sequence"/>
</dbReference>
<evidence type="ECO:0000313" key="3">
    <source>
        <dbReference type="Proteomes" id="UP000529795"/>
    </source>
</evidence>
<accession>A0A840FBD1</accession>
<evidence type="ECO:0000313" key="2">
    <source>
        <dbReference type="EMBL" id="MBB4153084.1"/>
    </source>
</evidence>
<sequence>MKAIVAPLALILLTAGCARDDGSYPSLGHRAVEDRGFAEPKVPVAVATPDPALDAKIADITARLAAAAKDFDADAKVAEPRARAAKGAAAGSEAWLSAQESLATLDDRRARTSGLVGEIDDLAAARAAALQPAYPALDALRAKAQAEVERQNSAADRLQSSVAPA</sequence>
<dbReference type="AlphaFoldDB" id="A0A840FBD1"/>
<comment type="caution">
    <text evidence="2">The sequence shown here is derived from an EMBL/GenBank/DDBJ whole genome shotgun (WGS) entry which is preliminary data.</text>
</comment>
<name>A0A840FBD1_9SPHN</name>
<protein>
    <submittedName>
        <fullName evidence="2">Uncharacterized protein</fullName>
    </submittedName>
</protein>
<dbReference type="RefSeq" id="WP_183982755.1">
    <property type="nucleotide sequence ID" value="NZ_JACIEV010000002.1"/>
</dbReference>
<reference evidence="2 3" key="1">
    <citation type="submission" date="2020-08" db="EMBL/GenBank/DDBJ databases">
        <title>Genomic Encyclopedia of Type Strains, Phase IV (KMG-IV): sequencing the most valuable type-strain genomes for metagenomic binning, comparative biology and taxonomic classification.</title>
        <authorList>
            <person name="Goeker M."/>
        </authorList>
    </citation>
    <scope>NUCLEOTIDE SEQUENCE [LARGE SCALE GENOMIC DNA]</scope>
    <source>
        <strain evidence="2 3">YC6723</strain>
    </source>
</reference>
<dbReference type="PROSITE" id="PS51257">
    <property type="entry name" value="PROKAR_LIPOPROTEIN"/>
    <property type="match status" value="1"/>
</dbReference>
<dbReference type="EMBL" id="JACIEV010000002">
    <property type="protein sequence ID" value="MBB4153084.1"/>
    <property type="molecule type" value="Genomic_DNA"/>
</dbReference>
<organism evidence="2 3">
    <name type="scientific">Sphingomonas jinjuensis</name>
    <dbReference type="NCBI Taxonomy" id="535907"/>
    <lineage>
        <taxon>Bacteria</taxon>
        <taxon>Pseudomonadati</taxon>
        <taxon>Pseudomonadota</taxon>
        <taxon>Alphaproteobacteria</taxon>
        <taxon>Sphingomonadales</taxon>
        <taxon>Sphingomonadaceae</taxon>
        <taxon>Sphingomonas</taxon>
    </lineage>
</organism>
<gene>
    <name evidence="2" type="ORF">GGQ80_000972</name>
</gene>
<feature type="compositionally biased region" description="Polar residues" evidence="1">
    <location>
        <begin position="151"/>
        <end position="165"/>
    </location>
</feature>
<proteinExistence type="predicted"/>
<feature type="region of interest" description="Disordered" evidence="1">
    <location>
        <begin position="146"/>
        <end position="165"/>
    </location>
</feature>
<keyword evidence="3" id="KW-1185">Reference proteome</keyword>
<evidence type="ECO:0000256" key="1">
    <source>
        <dbReference type="SAM" id="MobiDB-lite"/>
    </source>
</evidence>